<name>A0A0A9B9A4_ARUDO</name>
<reference evidence="1" key="1">
    <citation type="submission" date="2014-09" db="EMBL/GenBank/DDBJ databases">
        <authorList>
            <person name="Magalhaes I.L.F."/>
            <person name="Oliveira U."/>
            <person name="Santos F.R."/>
            <person name="Vidigal T.H.D.A."/>
            <person name="Brescovit A.D."/>
            <person name="Santos A.J."/>
        </authorList>
    </citation>
    <scope>NUCLEOTIDE SEQUENCE</scope>
    <source>
        <tissue evidence="1">Shoot tissue taken approximately 20 cm above the soil surface</tissue>
    </source>
</reference>
<protein>
    <submittedName>
        <fullName evidence="1">Uncharacterized protein</fullName>
    </submittedName>
</protein>
<proteinExistence type="predicted"/>
<dbReference type="EMBL" id="GBRH01237361">
    <property type="protein sequence ID" value="JAD60534.1"/>
    <property type="molecule type" value="Transcribed_RNA"/>
</dbReference>
<dbReference type="AlphaFoldDB" id="A0A0A9B9A4"/>
<evidence type="ECO:0000313" key="1">
    <source>
        <dbReference type="EMBL" id="JAD60534.1"/>
    </source>
</evidence>
<reference evidence="1" key="2">
    <citation type="journal article" date="2015" name="Data Brief">
        <title>Shoot transcriptome of the giant reed, Arundo donax.</title>
        <authorList>
            <person name="Barrero R.A."/>
            <person name="Guerrero F.D."/>
            <person name="Moolhuijzen P."/>
            <person name="Goolsby J.A."/>
            <person name="Tidwell J."/>
            <person name="Bellgard S.E."/>
            <person name="Bellgard M.I."/>
        </authorList>
    </citation>
    <scope>NUCLEOTIDE SEQUENCE</scope>
    <source>
        <tissue evidence="1">Shoot tissue taken approximately 20 cm above the soil surface</tissue>
    </source>
</reference>
<organism evidence="1">
    <name type="scientific">Arundo donax</name>
    <name type="common">Giant reed</name>
    <name type="synonym">Donax arundinaceus</name>
    <dbReference type="NCBI Taxonomy" id="35708"/>
    <lineage>
        <taxon>Eukaryota</taxon>
        <taxon>Viridiplantae</taxon>
        <taxon>Streptophyta</taxon>
        <taxon>Embryophyta</taxon>
        <taxon>Tracheophyta</taxon>
        <taxon>Spermatophyta</taxon>
        <taxon>Magnoliopsida</taxon>
        <taxon>Liliopsida</taxon>
        <taxon>Poales</taxon>
        <taxon>Poaceae</taxon>
        <taxon>PACMAD clade</taxon>
        <taxon>Arundinoideae</taxon>
        <taxon>Arundineae</taxon>
        <taxon>Arundo</taxon>
    </lineage>
</organism>
<sequence length="22" mass="2770">MFEILDNREAYETVWRKEGNLR</sequence>
<accession>A0A0A9B9A4</accession>